<organism evidence="1 2">
    <name type="scientific">Mangrovibacter phragmitis</name>
    <dbReference type="NCBI Taxonomy" id="1691903"/>
    <lineage>
        <taxon>Bacteria</taxon>
        <taxon>Pseudomonadati</taxon>
        <taxon>Pseudomonadota</taxon>
        <taxon>Gammaproteobacteria</taxon>
        <taxon>Enterobacterales</taxon>
        <taxon>Enterobacteriaceae</taxon>
        <taxon>Mangrovibacter</taxon>
    </lineage>
</organism>
<keyword evidence="2" id="KW-1185">Reference proteome</keyword>
<evidence type="ECO:0000313" key="1">
    <source>
        <dbReference type="EMBL" id="OAT76501.1"/>
    </source>
</evidence>
<sequence>MQYPGNNIEAGMPDYAGARLFGASGAADIDFQKLADTLDCSRNFYQVGIIYDDGKQRWLVRPSRRAKSNIKSEVSHVIVTKVRSVSATQATKAVVNTLQAPSLTNEITSTAIACGATVATVVLAVGASAAVPFTAGGSGVIAAMIVAGGLATAAQCVIGAGRLAFIGTGHSDDVTWLDSQGWYNTTSTVLDVISLAGAGAGLKSTLETWKLMKSVSSAKAVEWLKGLSRAERKRLTEEIIRAQNPGISGAGIKAAMKAGVYPKRFPAEALQHTLQRELANALVNTSAFAGSAMTGTIRHPGNAVQSGQYVIGLLQSFSL</sequence>
<dbReference type="AlphaFoldDB" id="A0A1B7L2P6"/>
<evidence type="ECO:0000313" key="2">
    <source>
        <dbReference type="Proteomes" id="UP000078225"/>
    </source>
</evidence>
<protein>
    <recommendedName>
        <fullName evidence="3">NAD synthetase</fullName>
    </recommendedName>
</protein>
<evidence type="ECO:0008006" key="3">
    <source>
        <dbReference type="Google" id="ProtNLM"/>
    </source>
</evidence>
<name>A0A1B7L2P6_9ENTR</name>
<proteinExistence type="predicted"/>
<dbReference type="EMBL" id="LYRP01000022">
    <property type="protein sequence ID" value="OAT76501.1"/>
    <property type="molecule type" value="Genomic_DNA"/>
</dbReference>
<reference evidence="2" key="1">
    <citation type="submission" date="2016-05" db="EMBL/GenBank/DDBJ databases">
        <authorList>
            <person name="Behera P."/>
            <person name="Vaishampayan P."/>
            <person name="Singh N."/>
            <person name="Raina V."/>
            <person name="Suar M."/>
            <person name="Pattnaik A."/>
            <person name="Rastogi G."/>
        </authorList>
    </citation>
    <scope>NUCLEOTIDE SEQUENCE [LARGE SCALE GENOMIC DNA]</scope>
    <source>
        <strain evidence="2">MP23</strain>
    </source>
</reference>
<accession>A0A1B7L2P6</accession>
<dbReference type="OrthoDB" id="6828104at2"/>
<dbReference type="Proteomes" id="UP000078225">
    <property type="component" value="Unassembled WGS sequence"/>
</dbReference>
<gene>
    <name evidence="1" type="ORF">A9B99_09340</name>
</gene>
<dbReference type="RefSeq" id="WP_064598528.1">
    <property type="nucleotide sequence ID" value="NZ_JBDJAE010000019.1"/>
</dbReference>
<comment type="caution">
    <text evidence="1">The sequence shown here is derived from an EMBL/GenBank/DDBJ whole genome shotgun (WGS) entry which is preliminary data.</text>
</comment>